<proteinExistence type="predicted"/>
<sequence>MKRAGLYSPQHAVQTASPSFFIISCYDAPRCLALCLVLQYDIIMHHKPRAAVFRRHCLLFYRQ</sequence>
<evidence type="ECO:0000313" key="2">
    <source>
        <dbReference type="Proteomes" id="UP000223296"/>
    </source>
</evidence>
<accession>A0AA44ZHZ1</accession>
<gene>
    <name evidence="1" type="ORF">N776_00515</name>
</gene>
<comment type="caution">
    <text evidence="1">The sequence shown here is derived from an EMBL/GenBank/DDBJ whole genome shotgun (WGS) entry which is preliminary data.</text>
</comment>
<reference evidence="1 2" key="1">
    <citation type="submission" date="2013-08" db="EMBL/GenBank/DDBJ databases">
        <authorList>
            <person name="Trees D."/>
        </authorList>
    </citation>
    <scope>NUCLEOTIDE SEQUENCE [LARGE SCALE GENOMIC DNA]</scope>
    <source>
        <strain evidence="1 2">3502</strain>
    </source>
</reference>
<evidence type="ECO:0000313" key="1">
    <source>
        <dbReference type="EMBL" id="PHJ36656.1"/>
    </source>
</evidence>
<dbReference type="EMBL" id="AVBE01000001">
    <property type="protein sequence ID" value="PHJ36656.1"/>
    <property type="molecule type" value="Genomic_DNA"/>
</dbReference>
<organism evidence="1 2">
    <name type="scientific">Neisseria gonorrhoeae 3502</name>
    <dbReference type="NCBI Taxonomy" id="1193404"/>
    <lineage>
        <taxon>Bacteria</taxon>
        <taxon>Pseudomonadati</taxon>
        <taxon>Pseudomonadota</taxon>
        <taxon>Betaproteobacteria</taxon>
        <taxon>Neisseriales</taxon>
        <taxon>Neisseriaceae</taxon>
        <taxon>Neisseria</taxon>
    </lineage>
</organism>
<protein>
    <submittedName>
        <fullName evidence="1">Uncharacterized protein</fullName>
    </submittedName>
</protein>
<name>A0AA44ZHZ1_NEIGO</name>
<dbReference type="Proteomes" id="UP000223296">
    <property type="component" value="Unassembled WGS sequence"/>
</dbReference>
<dbReference type="AlphaFoldDB" id="A0AA44ZHZ1"/>
<dbReference type="PROSITE" id="PS51257">
    <property type="entry name" value="PROKAR_LIPOPROTEIN"/>
    <property type="match status" value="1"/>
</dbReference>